<dbReference type="InterPro" id="IPR011992">
    <property type="entry name" value="EF-hand-dom_pair"/>
</dbReference>
<reference evidence="4 5" key="2">
    <citation type="submission" date="2024-07" db="EMBL/GenBank/DDBJ databases">
        <authorList>
            <person name="Akdeniz Z."/>
        </authorList>
    </citation>
    <scope>NUCLEOTIDE SEQUENCE [LARGE SCALE GENOMIC DNA]</scope>
</reference>
<evidence type="ECO:0000313" key="3">
    <source>
        <dbReference type="EMBL" id="CAI9963857.1"/>
    </source>
</evidence>
<feature type="domain" description="EF-hand" evidence="2">
    <location>
        <begin position="49"/>
        <end position="76"/>
    </location>
</feature>
<evidence type="ECO:0000313" key="4">
    <source>
        <dbReference type="EMBL" id="CAL6045163.1"/>
    </source>
</evidence>
<protein>
    <submittedName>
        <fullName evidence="3">Programmed cell death protein-like protein</fullName>
    </submittedName>
    <submittedName>
        <fullName evidence="4">Programmed_cell death protein-like protein</fullName>
    </submittedName>
</protein>
<dbReference type="GO" id="GO:0005509">
    <property type="term" value="F:calcium ion binding"/>
    <property type="evidence" value="ECO:0007669"/>
    <property type="project" value="InterPro"/>
</dbReference>
<sequence length="197" mass="22526">MFPQFPTSCPIGYYPPQDQIPGCPQNPNLQICPQNPNYIENMTFQQRLMFQQMDLDNSGTIEVSELVTAYKQMNFPESAGQLLLRAVTDKPHIDRETFPAFDSIVQTLYRAFAQFGQPAINAYNVERALKQCQFQVQTAQVHQLIKKYSHDSGADFGQFLGIASYLLLCRKLFAKFNNQSRLVLDLQGLTNIGMWFL</sequence>
<reference evidence="3" key="1">
    <citation type="submission" date="2023-06" db="EMBL/GenBank/DDBJ databases">
        <authorList>
            <person name="Kurt Z."/>
        </authorList>
    </citation>
    <scope>NUCLEOTIDE SEQUENCE</scope>
</reference>
<evidence type="ECO:0000259" key="2">
    <source>
        <dbReference type="PROSITE" id="PS50222"/>
    </source>
</evidence>
<evidence type="ECO:0000313" key="5">
    <source>
        <dbReference type="Proteomes" id="UP001642409"/>
    </source>
</evidence>
<dbReference type="InterPro" id="IPR018247">
    <property type="entry name" value="EF_Hand_1_Ca_BS"/>
</dbReference>
<dbReference type="InterPro" id="IPR002048">
    <property type="entry name" value="EF_hand_dom"/>
</dbReference>
<dbReference type="Proteomes" id="UP001642409">
    <property type="component" value="Unassembled WGS sequence"/>
</dbReference>
<dbReference type="EMBL" id="CAXDID020000162">
    <property type="protein sequence ID" value="CAL6045163.1"/>
    <property type="molecule type" value="Genomic_DNA"/>
</dbReference>
<dbReference type="PROSITE" id="PS00018">
    <property type="entry name" value="EF_HAND_1"/>
    <property type="match status" value="1"/>
</dbReference>
<gene>
    <name evidence="4" type="ORF">HINF_LOCUS40909</name>
    <name evidence="3" type="ORF">HINF_LOCUS51502</name>
</gene>
<dbReference type="Gene3D" id="1.10.238.10">
    <property type="entry name" value="EF-hand"/>
    <property type="match status" value="1"/>
</dbReference>
<keyword evidence="5" id="KW-1185">Reference proteome</keyword>
<accession>A0AA86R028</accession>
<dbReference type="SUPFAM" id="SSF47473">
    <property type="entry name" value="EF-hand"/>
    <property type="match status" value="1"/>
</dbReference>
<dbReference type="AlphaFoldDB" id="A0AA86R028"/>
<keyword evidence="1" id="KW-0106">Calcium</keyword>
<organism evidence="3">
    <name type="scientific">Hexamita inflata</name>
    <dbReference type="NCBI Taxonomy" id="28002"/>
    <lineage>
        <taxon>Eukaryota</taxon>
        <taxon>Metamonada</taxon>
        <taxon>Diplomonadida</taxon>
        <taxon>Hexamitidae</taxon>
        <taxon>Hexamitinae</taxon>
        <taxon>Hexamita</taxon>
    </lineage>
</organism>
<comment type="caution">
    <text evidence="3">The sequence shown here is derived from an EMBL/GenBank/DDBJ whole genome shotgun (WGS) entry which is preliminary data.</text>
</comment>
<proteinExistence type="predicted"/>
<evidence type="ECO:0000256" key="1">
    <source>
        <dbReference type="ARBA" id="ARBA00022837"/>
    </source>
</evidence>
<dbReference type="EMBL" id="CATOUU010000970">
    <property type="protein sequence ID" value="CAI9963857.1"/>
    <property type="molecule type" value="Genomic_DNA"/>
</dbReference>
<dbReference type="PROSITE" id="PS50222">
    <property type="entry name" value="EF_HAND_2"/>
    <property type="match status" value="1"/>
</dbReference>
<name>A0AA86R028_9EUKA</name>